<name>A0ABM0UT05_CAMSA</name>
<evidence type="ECO:0000259" key="1">
    <source>
        <dbReference type="Pfam" id="PF10551"/>
    </source>
</evidence>
<sequence length="411" mass="46649">MKKATSRVIAAFFKAQFSDPSKAPVPMDLQQLVLEDLKVNASYNKCRRAREKATEDLFGSDEDSYDQLAEYLHLLKLANLSTITNIKTEIEEDGSKRFLYTFLAFGTSNQGFSKLRRVLVMDGTHLTGKYKGVLLTASGQDGNFQLFPLAFAVVDSENDDAWTWFFEKLERIIADSNTLTIISDRCQSIYVAKKRVFPLAYHAACIFHLARNVNAKFHNKSLAKLVTNAAYAFTVGSFQTMYGQIRGKNLECAKWLDKIGAVHWSRAYFQGDRYNLMTSNIAETLNKALWKGWALPIVELLKFIRAMLTRWFSARRKKSAIHNGLVTPEVDKQMTKNMSLVNGSKVATVSSWSYEIVGLFNVKHHVLLDLKKCTCKHYDRVKIPYGNTMLAANYQGIPPTTLVDEYYKTST</sequence>
<dbReference type="PANTHER" id="PTHR31973">
    <property type="entry name" value="POLYPROTEIN, PUTATIVE-RELATED"/>
    <property type="match status" value="1"/>
</dbReference>
<dbReference type="InterPro" id="IPR018289">
    <property type="entry name" value="MULE_transposase_dom"/>
</dbReference>
<evidence type="ECO:0000313" key="2">
    <source>
        <dbReference type="Proteomes" id="UP000694864"/>
    </source>
</evidence>
<dbReference type="GeneID" id="104728575"/>
<reference evidence="3" key="2">
    <citation type="submission" date="2025-08" db="UniProtKB">
        <authorList>
            <consortium name="RefSeq"/>
        </authorList>
    </citation>
    <scope>IDENTIFICATION</scope>
    <source>
        <tissue evidence="3">Leaf</tissue>
    </source>
</reference>
<reference evidence="2" key="1">
    <citation type="journal article" date="2014" name="Nat. Commun.">
        <title>The emerging biofuel crop Camelina sativa retains a highly undifferentiated hexaploid genome structure.</title>
        <authorList>
            <person name="Kagale S."/>
            <person name="Koh C."/>
            <person name="Nixon J."/>
            <person name="Bollina V."/>
            <person name="Clarke W.E."/>
            <person name="Tuteja R."/>
            <person name="Spillane C."/>
            <person name="Robinson S.J."/>
            <person name="Links M.G."/>
            <person name="Clarke C."/>
            <person name="Higgins E.E."/>
            <person name="Huebert T."/>
            <person name="Sharpe A.G."/>
            <person name="Parkin I.A."/>
        </authorList>
    </citation>
    <scope>NUCLEOTIDE SEQUENCE [LARGE SCALE GENOMIC DNA]</scope>
    <source>
        <strain evidence="2">cv. DH55</strain>
    </source>
</reference>
<dbReference type="PANTHER" id="PTHR31973:SF187">
    <property type="entry name" value="MUTATOR TRANSPOSASE MUDRA PROTEIN"/>
    <property type="match status" value="1"/>
</dbReference>
<dbReference type="Proteomes" id="UP000694864">
    <property type="component" value="Chromosome 11"/>
</dbReference>
<keyword evidence="2" id="KW-1185">Reference proteome</keyword>
<evidence type="ECO:0000313" key="3">
    <source>
        <dbReference type="RefSeq" id="XP_010445836.1"/>
    </source>
</evidence>
<dbReference type="RefSeq" id="XP_010445836.1">
    <property type="nucleotide sequence ID" value="XM_010447534.1"/>
</dbReference>
<dbReference type="Pfam" id="PF10551">
    <property type="entry name" value="MULE"/>
    <property type="match status" value="1"/>
</dbReference>
<proteinExistence type="predicted"/>
<accession>A0ABM0UT05</accession>
<feature type="domain" description="MULE transposase" evidence="1">
    <location>
        <begin position="118"/>
        <end position="212"/>
    </location>
</feature>
<gene>
    <name evidence="3" type="primary">LOC104728575</name>
</gene>
<organism evidence="2 3">
    <name type="scientific">Camelina sativa</name>
    <name type="common">False flax</name>
    <name type="synonym">Myagrum sativum</name>
    <dbReference type="NCBI Taxonomy" id="90675"/>
    <lineage>
        <taxon>Eukaryota</taxon>
        <taxon>Viridiplantae</taxon>
        <taxon>Streptophyta</taxon>
        <taxon>Embryophyta</taxon>
        <taxon>Tracheophyta</taxon>
        <taxon>Spermatophyta</taxon>
        <taxon>Magnoliopsida</taxon>
        <taxon>eudicotyledons</taxon>
        <taxon>Gunneridae</taxon>
        <taxon>Pentapetalae</taxon>
        <taxon>rosids</taxon>
        <taxon>malvids</taxon>
        <taxon>Brassicales</taxon>
        <taxon>Brassicaceae</taxon>
        <taxon>Camelineae</taxon>
        <taxon>Camelina</taxon>
    </lineage>
</organism>
<protein>
    <submittedName>
        <fullName evidence="3">Uncharacterized protein LOC104728575</fullName>
    </submittedName>
</protein>